<comment type="pathway">
    <text evidence="2">Metabolic intermediate biosynthesis; prephenate biosynthesis; prephenate from chorismate: step 1/1.</text>
</comment>
<dbReference type="OrthoDB" id="191918at2759"/>
<dbReference type="GO" id="GO:0005737">
    <property type="term" value="C:cytoplasm"/>
    <property type="evidence" value="ECO:0007669"/>
    <property type="project" value="UniProtKB-SubCell"/>
</dbReference>
<feature type="compositionally biased region" description="Polar residues" evidence="13">
    <location>
        <begin position="220"/>
        <end position="236"/>
    </location>
</feature>
<dbReference type="GO" id="GO:0009094">
    <property type="term" value="P:L-phenylalanine biosynthetic process"/>
    <property type="evidence" value="ECO:0007669"/>
    <property type="project" value="UniProtKB-KW"/>
</dbReference>
<dbReference type="Pfam" id="PF01817">
    <property type="entry name" value="CM_2"/>
    <property type="match status" value="1"/>
</dbReference>
<organism evidence="15 16">
    <name type="scientific">Mycoemilia scoparia</name>
    <dbReference type="NCBI Taxonomy" id="417184"/>
    <lineage>
        <taxon>Eukaryota</taxon>
        <taxon>Fungi</taxon>
        <taxon>Fungi incertae sedis</taxon>
        <taxon>Zoopagomycota</taxon>
        <taxon>Kickxellomycotina</taxon>
        <taxon>Kickxellomycetes</taxon>
        <taxon>Kickxellales</taxon>
        <taxon>Kickxellaceae</taxon>
        <taxon>Mycoemilia</taxon>
    </lineage>
</organism>
<evidence type="ECO:0000256" key="2">
    <source>
        <dbReference type="ARBA" id="ARBA00004817"/>
    </source>
</evidence>
<dbReference type="PANTHER" id="PTHR21145">
    <property type="entry name" value="CHORISMATE MUTASE"/>
    <property type="match status" value="1"/>
</dbReference>
<keyword evidence="9" id="KW-0584">Phenylalanine biosynthesis</keyword>
<dbReference type="EC" id="5.4.99.5" evidence="3 12"/>
<evidence type="ECO:0000256" key="12">
    <source>
        <dbReference type="PIRNR" id="PIRNR017318"/>
    </source>
</evidence>
<dbReference type="GO" id="GO:0046417">
    <property type="term" value="P:chorismate metabolic process"/>
    <property type="evidence" value="ECO:0007669"/>
    <property type="project" value="InterPro"/>
</dbReference>
<dbReference type="InterPro" id="IPR008238">
    <property type="entry name" value="Chorismate_mutase_AroQ_euk"/>
</dbReference>
<dbReference type="GO" id="GO:0004106">
    <property type="term" value="F:chorismate mutase activity"/>
    <property type="evidence" value="ECO:0007669"/>
    <property type="project" value="UniProtKB-UniRule"/>
</dbReference>
<feature type="domain" description="Chorismate mutase" evidence="14">
    <location>
        <begin position="138"/>
        <end position="272"/>
    </location>
</feature>
<keyword evidence="10 12" id="KW-0413">Isomerase</keyword>
<dbReference type="AlphaFoldDB" id="A0A9W8A297"/>
<protein>
    <recommendedName>
        <fullName evidence="4 12">Chorismate mutase</fullName>
        <ecNumber evidence="3 12">5.4.99.5</ecNumber>
    </recommendedName>
</protein>
<keyword evidence="7 12" id="KW-0028">Amino-acid biosynthesis</keyword>
<reference evidence="15" key="1">
    <citation type="submission" date="2022-07" db="EMBL/GenBank/DDBJ databases">
        <title>Phylogenomic reconstructions and comparative analyses of Kickxellomycotina fungi.</title>
        <authorList>
            <person name="Reynolds N.K."/>
            <person name="Stajich J.E."/>
            <person name="Barry K."/>
            <person name="Grigoriev I.V."/>
            <person name="Crous P."/>
            <person name="Smith M.E."/>
        </authorList>
    </citation>
    <scope>NUCLEOTIDE SEQUENCE</scope>
    <source>
        <strain evidence="15">NBRC 100468</strain>
    </source>
</reference>
<evidence type="ECO:0000313" key="16">
    <source>
        <dbReference type="Proteomes" id="UP001150538"/>
    </source>
</evidence>
<evidence type="ECO:0000256" key="3">
    <source>
        <dbReference type="ARBA" id="ARBA00012404"/>
    </source>
</evidence>
<gene>
    <name evidence="15" type="primary">ARO7</name>
    <name evidence="15" type="ORF">H4219_000712</name>
</gene>
<evidence type="ECO:0000256" key="1">
    <source>
        <dbReference type="ARBA" id="ARBA00004496"/>
    </source>
</evidence>
<evidence type="ECO:0000313" key="15">
    <source>
        <dbReference type="EMBL" id="KAJ1921395.1"/>
    </source>
</evidence>
<name>A0A9W8A297_9FUNG</name>
<dbReference type="InterPro" id="IPR037039">
    <property type="entry name" value="CM_AroQ_sf_eucaryotic"/>
</dbReference>
<evidence type="ECO:0000256" key="6">
    <source>
        <dbReference type="ARBA" id="ARBA00022498"/>
    </source>
</evidence>
<dbReference type="NCBIfam" id="TIGR01802">
    <property type="entry name" value="CM_pl-yst"/>
    <property type="match status" value="1"/>
</dbReference>
<dbReference type="PIRSF" id="PIRSF017318">
    <property type="entry name" value="Chor_mut_AroQ_eu"/>
    <property type="match status" value="1"/>
</dbReference>
<evidence type="ECO:0000259" key="14">
    <source>
        <dbReference type="Pfam" id="PF01817"/>
    </source>
</evidence>
<dbReference type="Proteomes" id="UP001150538">
    <property type="component" value="Unassembled WGS sequence"/>
</dbReference>
<dbReference type="EMBL" id="JANBPU010000005">
    <property type="protein sequence ID" value="KAJ1921395.1"/>
    <property type="molecule type" value="Genomic_DNA"/>
</dbReference>
<evidence type="ECO:0000256" key="8">
    <source>
        <dbReference type="ARBA" id="ARBA00023141"/>
    </source>
</evidence>
<evidence type="ECO:0000256" key="7">
    <source>
        <dbReference type="ARBA" id="ARBA00022605"/>
    </source>
</evidence>
<keyword evidence="16" id="KW-1185">Reference proteome</keyword>
<evidence type="ECO:0000256" key="13">
    <source>
        <dbReference type="SAM" id="MobiDB-lite"/>
    </source>
</evidence>
<accession>A0A9W8A297</accession>
<comment type="caution">
    <text evidence="15">The sequence shown here is derived from an EMBL/GenBank/DDBJ whole genome shotgun (WGS) entry which is preliminary data.</text>
</comment>
<dbReference type="InterPro" id="IPR036263">
    <property type="entry name" value="Chorismate_II_sf"/>
</dbReference>
<comment type="catalytic activity">
    <reaction evidence="11">
        <text>chorismate = prephenate</text>
        <dbReference type="Rhea" id="RHEA:13897"/>
        <dbReference type="ChEBI" id="CHEBI:29748"/>
        <dbReference type="ChEBI" id="CHEBI:29934"/>
        <dbReference type="EC" id="5.4.99.5"/>
    </reaction>
    <physiologicalReaction direction="left-to-right" evidence="11">
        <dbReference type="Rhea" id="RHEA:13898"/>
    </physiologicalReaction>
</comment>
<dbReference type="PROSITE" id="PS51169">
    <property type="entry name" value="CHORISMATE_MUT_3"/>
    <property type="match status" value="1"/>
</dbReference>
<dbReference type="GO" id="GO:0006571">
    <property type="term" value="P:tyrosine biosynthetic process"/>
    <property type="evidence" value="ECO:0007669"/>
    <property type="project" value="UniProtKB-KW"/>
</dbReference>
<dbReference type="SUPFAM" id="SSF48600">
    <property type="entry name" value="Chorismate mutase II"/>
    <property type="match status" value="1"/>
</dbReference>
<evidence type="ECO:0000256" key="9">
    <source>
        <dbReference type="ARBA" id="ARBA00023222"/>
    </source>
</evidence>
<dbReference type="Gene3D" id="1.10.590.10">
    <property type="entry name" value="Chorismate mutase, AroQ class superfamily, eukaryotic"/>
    <property type="match status" value="1"/>
</dbReference>
<keyword evidence="5" id="KW-0963">Cytoplasm</keyword>
<dbReference type="InterPro" id="IPR002701">
    <property type="entry name" value="CM_II_prokaryot"/>
</dbReference>
<evidence type="ECO:0000256" key="5">
    <source>
        <dbReference type="ARBA" id="ARBA00022490"/>
    </source>
</evidence>
<keyword evidence="6" id="KW-0827">Tyrosine biosynthesis</keyword>
<evidence type="ECO:0000256" key="4">
    <source>
        <dbReference type="ARBA" id="ARBA00020296"/>
    </source>
</evidence>
<feature type="region of interest" description="Disordered" evidence="13">
    <location>
        <begin position="220"/>
        <end position="244"/>
    </location>
</feature>
<proteinExistence type="predicted"/>
<evidence type="ECO:0000256" key="10">
    <source>
        <dbReference type="ARBA" id="ARBA00023235"/>
    </source>
</evidence>
<sequence>MDLLSHTTPLKLEDLRETLIRLEDTIIFGLVERAQFKHNSEIYTPGVTPFEDGFQGSFLDWFLKEIEQVHAKVRRYQSPDEYPFTSNLPEPILPQLEYSHILHPNNVNVNDKIKSIYTKFVVPALCEAGDDSNHGSAATRDIECLQALSRRIHYGKFVAESKFQDPKYHDKYVEMIKKGDRDAIMETLTNKAVEQKLLERLRLKVEVYGQDLGKLSGTLNGSTGAVNGNGKTNGSHSPDHHALDVEKKLRVDKKLVVDLYEKYVIPLTKEVEVEYLLARLDGPNTPKLMSNNGQS</sequence>
<comment type="subcellular location">
    <subcellularLocation>
        <location evidence="1">Cytoplasm</location>
    </subcellularLocation>
</comment>
<keyword evidence="8 12" id="KW-0057">Aromatic amino acid biosynthesis</keyword>
<dbReference type="PANTHER" id="PTHR21145:SF12">
    <property type="entry name" value="CHORISMATE MUTASE"/>
    <property type="match status" value="1"/>
</dbReference>
<evidence type="ECO:0000256" key="11">
    <source>
        <dbReference type="ARBA" id="ARBA00023979"/>
    </source>
</evidence>